<dbReference type="InterPro" id="IPR032807">
    <property type="entry name" value="GNVR"/>
</dbReference>
<keyword evidence="4 7" id="KW-0812">Transmembrane</keyword>
<evidence type="ECO:0000313" key="11">
    <source>
        <dbReference type="Proteomes" id="UP000253490"/>
    </source>
</evidence>
<evidence type="ECO:0000259" key="9">
    <source>
        <dbReference type="Pfam" id="PF13807"/>
    </source>
</evidence>
<evidence type="ECO:0000256" key="1">
    <source>
        <dbReference type="ARBA" id="ARBA00004651"/>
    </source>
</evidence>
<evidence type="ECO:0000256" key="3">
    <source>
        <dbReference type="ARBA" id="ARBA00022475"/>
    </source>
</evidence>
<sequence>MEQYESAEELDLKELWFVFKNNIKFIAIMVLLAMIVTSIVTFFVLDKEYESYTTLMLGKPKEYEQERADITYNDVMLNQQLVSTYGEIVKSKTITNQVIDNLQLDISSAQLSEMATVTTLNDTEIIKITVRNTDPVLAATIANEMANVFMDYVSELMNIDNVNIIDVAEANNTPVAPRSMMNIAISFVLGLMIGVFIVFIREYLNTKISTSKQVEAIIDYPILAIIPEFK</sequence>
<protein>
    <submittedName>
        <fullName evidence="10">Capsular polysaccharide biosynthesis protein</fullName>
    </submittedName>
</protein>
<feature type="domain" description="Polysaccharide chain length determinant N-terminal" evidence="8">
    <location>
        <begin position="8"/>
        <end position="102"/>
    </location>
</feature>
<dbReference type="RefSeq" id="WP_113919427.1">
    <property type="nucleotide sequence ID" value="NZ_QNRX01000001.1"/>
</dbReference>
<feature type="transmembrane region" description="Helical" evidence="7">
    <location>
        <begin position="25"/>
        <end position="45"/>
    </location>
</feature>
<evidence type="ECO:0000313" key="10">
    <source>
        <dbReference type="EMBL" id="RBP70219.1"/>
    </source>
</evidence>
<dbReference type="InterPro" id="IPR003856">
    <property type="entry name" value="LPS_length_determ_N"/>
</dbReference>
<name>A0A366IHT2_9FIRM</name>
<dbReference type="PANTHER" id="PTHR32309:SF13">
    <property type="entry name" value="FERRIC ENTEROBACTIN TRANSPORT PROTEIN FEPE"/>
    <property type="match status" value="1"/>
</dbReference>
<keyword evidence="11" id="KW-1185">Reference proteome</keyword>
<dbReference type="Pfam" id="PF02706">
    <property type="entry name" value="Wzz"/>
    <property type="match status" value="1"/>
</dbReference>
<evidence type="ECO:0000256" key="5">
    <source>
        <dbReference type="ARBA" id="ARBA00022989"/>
    </source>
</evidence>
<dbReference type="GO" id="GO:0005886">
    <property type="term" value="C:plasma membrane"/>
    <property type="evidence" value="ECO:0007669"/>
    <property type="project" value="UniProtKB-SubCell"/>
</dbReference>
<feature type="transmembrane region" description="Helical" evidence="7">
    <location>
        <begin position="180"/>
        <end position="200"/>
    </location>
</feature>
<dbReference type="InterPro" id="IPR050445">
    <property type="entry name" value="Bact_polysacc_biosynth/exp"/>
</dbReference>
<comment type="similarity">
    <text evidence="2">Belongs to the CpsC/CapA family.</text>
</comment>
<evidence type="ECO:0000256" key="2">
    <source>
        <dbReference type="ARBA" id="ARBA00006683"/>
    </source>
</evidence>
<dbReference type="OrthoDB" id="2360475at2"/>
<keyword evidence="5 7" id="KW-1133">Transmembrane helix</keyword>
<comment type="caution">
    <text evidence="10">The sequence shown here is derived from an EMBL/GenBank/DDBJ whole genome shotgun (WGS) entry which is preliminary data.</text>
</comment>
<evidence type="ECO:0000256" key="4">
    <source>
        <dbReference type="ARBA" id="ARBA00022692"/>
    </source>
</evidence>
<dbReference type="Pfam" id="PF13807">
    <property type="entry name" value="GNVR"/>
    <property type="match status" value="1"/>
</dbReference>
<dbReference type="AlphaFoldDB" id="A0A366IHT2"/>
<proteinExistence type="inferred from homology"/>
<feature type="domain" description="Tyrosine-protein kinase G-rich" evidence="9">
    <location>
        <begin position="157"/>
        <end position="202"/>
    </location>
</feature>
<dbReference type="GO" id="GO:0004713">
    <property type="term" value="F:protein tyrosine kinase activity"/>
    <property type="evidence" value="ECO:0007669"/>
    <property type="project" value="TreeGrafter"/>
</dbReference>
<comment type="subcellular location">
    <subcellularLocation>
        <location evidence="1">Cell membrane</location>
        <topology evidence="1">Multi-pass membrane protein</topology>
    </subcellularLocation>
</comment>
<dbReference type="Proteomes" id="UP000253490">
    <property type="component" value="Unassembled WGS sequence"/>
</dbReference>
<dbReference type="EMBL" id="QNRX01000001">
    <property type="protein sequence ID" value="RBP70219.1"/>
    <property type="molecule type" value="Genomic_DNA"/>
</dbReference>
<reference evidence="10 11" key="1">
    <citation type="submission" date="2018-06" db="EMBL/GenBank/DDBJ databases">
        <title>Genomic Encyclopedia of Type Strains, Phase IV (KMG-IV): sequencing the most valuable type-strain genomes for metagenomic binning, comparative biology and taxonomic classification.</title>
        <authorList>
            <person name="Goeker M."/>
        </authorList>
    </citation>
    <scope>NUCLEOTIDE SEQUENCE [LARGE SCALE GENOMIC DNA]</scope>
    <source>
        <strain evidence="10 11">DSM 22112</strain>
    </source>
</reference>
<keyword evidence="3" id="KW-1003">Cell membrane</keyword>
<dbReference type="PANTHER" id="PTHR32309">
    <property type="entry name" value="TYROSINE-PROTEIN KINASE"/>
    <property type="match status" value="1"/>
</dbReference>
<evidence type="ECO:0000256" key="7">
    <source>
        <dbReference type="SAM" id="Phobius"/>
    </source>
</evidence>
<accession>A0A366IHT2</accession>
<evidence type="ECO:0000259" key="8">
    <source>
        <dbReference type="Pfam" id="PF02706"/>
    </source>
</evidence>
<gene>
    <name evidence="10" type="ORF">DES36_101278</name>
</gene>
<evidence type="ECO:0000256" key="6">
    <source>
        <dbReference type="ARBA" id="ARBA00023136"/>
    </source>
</evidence>
<keyword evidence="6 7" id="KW-0472">Membrane</keyword>
<organism evidence="10 11">
    <name type="scientific">Alkalibaculum bacchi</name>
    <dbReference type="NCBI Taxonomy" id="645887"/>
    <lineage>
        <taxon>Bacteria</taxon>
        <taxon>Bacillati</taxon>
        <taxon>Bacillota</taxon>
        <taxon>Clostridia</taxon>
        <taxon>Eubacteriales</taxon>
        <taxon>Eubacteriaceae</taxon>
        <taxon>Alkalibaculum</taxon>
    </lineage>
</organism>